<dbReference type="InterPro" id="IPR003838">
    <property type="entry name" value="ABC3_permease_C"/>
</dbReference>
<dbReference type="InterPro" id="IPR050250">
    <property type="entry name" value="Macrolide_Exporter_MacB"/>
</dbReference>
<dbReference type="Pfam" id="PF02687">
    <property type="entry name" value="FtsX"/>
    <property type="match status" value="2"/>
</dbReference>
<sequence length="807" mass="89038">MMFTHYLSSTVRIVNAHKLHFLLNVIGLAIGLSAALIMVQFVRYEMSFDAFQPDAQRVYRLQVDPGVDGLMSVPVTMLHIAQSVRERSDVQALFYLVDAKEHGLLETDVKIAGQPWALRNVYASIANIQEFVAITPLFGSLQEALSQPNTLALSQREAIRLFGQPDVIGRQIVAGNKDMVVAAVFENLPEQSHFVFDTLIALDETKQAKLSGYVYVRTTQNAEITDIENALAKRLIDFYHLQNTQLTYELVAMQDIYLHAHSPFEFKRGGSLLLVKCALVLAIVLVVIGLANYINFAVSQLLQRTKEIAVRKTVGASQAQLVVQFLIEALQLVGCAMILALGLSELALPYFNVFAERTLAISWSVTSVLGTFAGILMLGLIAGAYPAYLVARTPQKQLLAGSLQTGRDAAFVRKTLLVLQSVLAVGLLAGSMVALNQLAFLQGSERGFLAENRLVVHGIDRNKLQGRETQLTTVLSQLEGVSSVTLSDGLPTSPITSEYYFRWPNGYEETGFPPTLGSGFNVVSTLGLNLIAGRDFETHFASDWIHTVNTSQAEVASDEQPQAMSLIVTESMAKRAGYMHVEEVVELKVVGLYENIEATIVGVVGDLKVGGAKDDRVPMSFSCGLFYEQNLNVVIKGQDDKVRFLLPHITAILRDFDLSYEPHITAMQQDVEYNFKEEAALSTLITFFSVLAVGLSCFGILGLSAFQVLRKQKEIAIRKVLGSSKLAVLNLIAKEFMRLTFIALCAAFPIFYIGSQRWLETFNEHVGVMWWVFPVAALCVLMMTWGTVVVMAYRAASVRPALILRNE</sequence>
<feature type="domain" description="ABC3 transporter permease C-terminal" evidence="7">
    <location>
        <begin position="280"/>
        <end position="393"/>
    </location>
</feature>
<keyword evidence="2" id="KW-1003">Cell membrane</keyword>
<feature type="transmembrane region" description="Helical" evidence="6">
    <location>
        <begin position="273"/>
        <end position="298"/>
    </location>
</feature>
<feature type="transmembrane region" description="Helical" evidence="6">
    <location>
        <begin position="771"/>
        <end position="793"/>
    </location>
</feature>
<evidence type="ECO:0000259" key="8">
    <source>
        <dbReference type="Pfam" id="PF12704"/>
    </source>
</evidence>
<dbReference type="RefSeq" id="WP_208844568.1">
    <property type="nucleotide sequence ID" value="NZ_CP072134.1"/>
</dbReference>
<keyword evidence="10" id="KW-1185">Reference proteome</keyword>
<evidence type="ECO:0000256" key="1">
    <source>
        <dbReference type="ARBA" id="ARBA00004651"/>
    </source>
</evidence>
<evidence type="ECO:0000256" key="3">
    <source>
        <dbReference type="ARBA" id="ARBA00022692"/>
    </source>
</evidence>
<evidence type="ECO:0000256" key="5">
    <source>
        <dbReference type="ARBA" id="ARBA00023136"/>
    </source>
</evidence>
<dbReference type="GO" id="GO:0022857">
    <property type="term" value="F:transmembrane transporter activity"/>
    <property type="evidence" value="ECO:0007669"/>
    <property type="project" value="TreeGrafter"/>
</dbReference>
<evidence type="ECO:0000256" key="4">
    <source>
        <dbReference type="ARBA" id="ARBA00022989"/>
    </source>
</evidence>
<feature type="domain" description="ABC3 transporter permease C-terminal" evidence="7">
    <location>
        <begin position="687"/>
        <end position="797"/>
    </location>
</feature>
<feature type="transmembrane region" description="Helical" evidence="6">
    <location>
        <begin position="319"/>
        <end position="343"/>
    </location>
</feature>
<dbReference type="EMBL" id="CP072134">
    <property type="protein sequence ID" value="QTH72948.1"/>
    <property type="molecule type" value="Genomic_DNA"/>
</dbReference>
<protein>
    <submittedName>
        <fullName evidence="9">FtsX-like permease family protein</fullName>
    </submittedName>
</protein>
<dbReference type="PANTHER" id="PTHR30572:SF18">
    <property type="entry name" value="ABC-TYPE MACROLIDE FAMILY EXPORT SYSTEM PERMEASE COMPONENT 2"/>
    <property type="match status" value="1"/>
</dbReference>
<evidence type="ECO:0000256" key="2">
    <source>
        <dbReference type="ARBA" id="ARBA00022475"/>
    </source>
</evidence>
<feature type="domain" description="MacB-like periplasmic core" evidence="8">
    <location>
        <begin position="22"/>
        <end position="232"/>
    </location>
</feature>
<keyword evidence="3 6" id="KW-0812">Transmembrane</keyword>
<evidence type="ECO:0000313" key="9">
    <source>
        <dbReference type="EMBL" id="QTH72948.1"/>
    </source>
</evidence>
<feature type="transmembrane region" description="Helical" evidence="6">
    <location>
        <begin position="739"/>
        <end position="759"/>
    </location>
</feature>
<reference evidence="9" key="1">
    <citation type="submission" date="2021-03" db="EMBL/GenBank/DDBJ databases">
        <title>Complete Genome of Pseudoalteromonas xiamenensis STKMTI.2, a new potential marine bacterium producing anti-Vibrio compounds.</title>
        <authorList>
            <person name="Handayani D.P."/>
            <person name="Isnansetyo A."/>
            <person name="Istiqomah I."/>
            <person name="Jumina J."/>
        </authorList>
    </citation>
    <scope>NUCLEOTIDE SEQUENCE</scope>
    <source>
        <strain evidence="9">STKMTI.2</strain>
        <plasmid evidence="9">unnamed4</plasmid>
    </source>
</reference>
<evidence type="ECO:0000259" key="7">
    <source>
        <dbReference type="Pfam" id="PF02687"/>
    </source>
</evidence>
<evidence type="ECO:0000256" key="6">
    <source>
        <dbReference type="SAM" id="Phobius"/>
    </source>
</evidence>
<dbReference type="AlphaFoldDB" id="A0A975DJJ8"/>
<keyword evidence="5 6" id="KW-0472">Membrane</keyword>
<dbReference type="GO" id="GO:0005886">
    <property type="term" value="C:plasma membrane"/>
    <property type="evidence" value="ECO:0007669"/>
    <property type="project" value="UniProtKB-SubCell"/>
</dbReference>
<keyword evidence="9" id="KW-0614">Plasmid</keyword>
<geneLocation type="plasmid" evidence="9 10">
    <name>unnamed4</name>
</geneLocation>
<organism evidence="9 10">
    <name type="scientific">Pseudoalteromonas xiamenensis</name>
    <dbReference type="NCBI Taxonomy" id="882626"/>
    <lineage>
        <taxon>Bacteria</taxon>
        <taxon>Pseudomonadati</taxon>
        <taxon>Pseudomonadota</taxon>
        <taxon>Gammaproteobacteria</taxon>
        <taxon>Alteromonadales</taxon>
        <taxon>Pseudoalteromonadaceae</taxon>
        <taxon>Pseudoalteromonas</taxon>
    </lineage>
</organism>
<keyword evidence="4 6" id="KW-1133">Transmembrane helix</keyword>
<dbReference type="Proteomes" id="UP000664904">
    <property type="component" value="Plasmid unnamed4"/>
</dbReference>
<dbReference type="KEGG" id="pxi:J5O05_17445"/>
<accession>A0A975DJJ8</accession>
<feature type="transmembrane region" description="Helical" evidence="6">
    <location>
        <begin position="411"/>
        <end position="435"/>
    </location>
</feature>
<dbReference type="Pfam" id="PF12704">
    <property type="entry name" value="MacB_PCD"/>
    <property type="match status" value="1"/>
</dbReference>
<gene>
    <name evidence="9" type="ORF">J5O05_17445</name>
</gene>
<dbReference type="PANTHER" id="PTHR30572">
    <property type="entry name" value="MEMBRANE COMPONENT OF TRANSPORTER-RELATED"/>
    <property type="match status" value="1"/>
</dbReference>
<comment type="subcellular location">
    <subcellularLocation>
        <location evidence="1">Cell membrane</location>
        <topology evidence="1">Multi-pass membrane protein</topology>
    </subcellularLocation>
</comment>
<name>A0A975DJJ8_9GAMM</name>
<proteinExistence type="predicted"/>
<feature type="transmembrane region" description="Helical" evidence="6">
    <location>
        <begin position="21"/>
        <end position="42"/>
    </location>
</feature>
<feature type="transmembrane region" description="Helical" evidence="6">
    <location>
        <begin position="363"/>
        <end position="390"/>
    </location>
</feature>
<feature type="transmembrane region" description="Helical" evidence="6">
    <location>
        <begin position="684"/>
        <end position="709"/>
    </location>
</feature>
<evidence type="ECO:0000313" key="10">
    <source>
        <dbReference type="Proteomes" id="UP000664904"/>
    </source>
</evidence>
<dbReference type="InterPro" id="IPR025857">
    <property type="entry name" value="MacB_PCD"/>
</dbReference>